<evidence type="ECO:0000313" key="1">
    <source>
        <dbReference type="EMBL" id="QTE29019.1"/>
    </source>
</evidence>
<name>A0A8A4ZDB6_9MICO</name>
<gene>
    <name evidence="1" type="ORF">J4E96_17185</name>
</gene>
<evidence type="ECO:0008006" key="3">
    <source>
        <dbReference type="Google" id="ProtNLM"/>
    </source>
</evidence>
<protein>
    <recommendedName>
        <fullName evidence="3">ATP-grasp domain-containing protein</fullName>
    </recommendedName>
</protein>
<dbReference type="KEGG" id="psic:J4E96_17185"/>
<dbReference type="RefSeq" id="WP_227423280.1">
    <property type="nucleotide sequence ID" value="NZ_CP071868.1"/>
</dbReference>
<dbReference type="Gene3D" id="3.30.470.20">
    <property type="entry name" value="ATP-grasp fold, B domain"/>
    <property type="match status" value="1"/>
</dbReference>
<keyword evidence="2" id="KW-1185">Reference proteome</keyword>
<dbReference type="AlphaFoldDB" id="A0A8A4ZDB6"/>
<evidence type="ECO:0000313" key="2">
    <source>
        <dbReference type="Proteomes" id="UP000663937"/>
    </source>
</evidence>
<dbReference type="SUPFAM" id="SSF56059">
    <property type="entry name" value="Glutathione synthetase ATP-binding domain-like"/>
    <property type="match status" value="1"/>
</dbReference>
<proteinExistence type="predicted"/>
<organism evidence="1 2">
    <name type="scientific">Pengzhenrongella sicca</name>
    <dbReference type="NCBI Taxonomy" id="2819238"/>
    <lineage>
        <taxon>Bacteria</taxon>
        <taxon>Bacillati</taxon>
        <taxon>Actinomycetota</taxon>
        <taxon>Actinomycetes</taxon>
        <taxon>Micrococcales</taxon>
        <taxon>Pengzhenrongella</taxon>
    </lineage>
</organism>
<accession>A0A8A4ZDB6</accession>
<reference evidence="1" key="1">
    <citation type="submission" date="2021-03" db="EMBL/GenBank/DDBJ databases">
        <title>Pengzhenrongella sicca gen. nov., sp. nov., a new member of suborder Micrococcineae isolated from High-Arctic tundra soil.</title>
        <authorList>
            <person name="Peng F."/>
        </authorList>
    </citation>
    <scope>NUCLEOTIDE SEQUENCE</scope>
    <source>
        <strain evidence="1">LRZ-2</strain>
    </source>
</reference>
<dbReference type="EMBL" id="CP071868">
    <property type="protein sequence ID" value="QTE29019.1"/>
    <property type="molecule type" value="Genomic_DNA"/>
</dbReference>
<sequence length="352" mass="38542">MSKVLLLVDYRGAFWSAYRNIATLCSLDVERIAAELTARGCDVQVQGFADLDLARDDLEGTFVLYTSSEDIGAHYKRYIEAQVIGLRLAGALPIPEPELLLAHHDKVMMEVVRQARLGDAPGQLASRSFGTLEDFRAALDELPARPTVLKPASGAGSRGVTLVTGRRESLRAARRLTRSVRPRELLSEVARRVARPGYVPRSLHRRPIVAQQFLPGLVGDHKVLRYGERYYVIRRANRPNDFRASGGGRLDFTPVPAVDVDLLDAAQQWSDALGSPFCSLDIAYDPAHGIAPHLLEFQCVNFGPGAAEFSSGHYRAGSDGWERVSESCNLERVFAEAAAGHIAQLASAPDRA</sequence>
<dbReference type="Proteomes" id="UP000663937">
    <property type="component" value="Chromosome"/>
</dbReference>